<proteinExistence type="inferred from homology"/>
<gene>
    <name evidence="5" type="ORF">IDH44_00375</name>
</gene>
<dbReference type="AlphaFoldDB" id="A0A927BN68"/>
<evidence type="ECO:0000256" key="2">
    <source>
        <dbReference type="ARBA" id="ARBA00022801"/>
    </source>
</evidence>
<dbReference type="SUPFAM" id="SSF50370">
    <property type="entry name" value="Ricin B-like lectins"/>
    <property type="match status" value="3"/>
</dbReference>
<feature type="domain" description="Ricin B lectin" evidence="4">
    <location>
        <begin position="593"/>
        <end position="727"/>
    </location>
</feature>
<evidence type="ECO:0000313" key="5">
    <source>
        <dbReference type="EMBL" id="MBD2843628.1"/>
    </source>
</evidence>
<reference evidence="5" key="1">
    <citation type="submission" date="2020-09" db="EMBL/GenBank/DDBJ databases">
        <title>A novel bacterium of genus Paenibacillus, isolated from South China Sea.</title>
        <authorList>
            <person name="Huang H."/>
            <person name="Mo K."/>
            <person name="Hu Y."/>
        </authorList>
    </citation>
    <scope>NUCLEOTIDE SEQUENCE</scope>
    <source>
        <strain evidence="5">IB182496</strain>
    </source>
</reference>
<dbReference type="InterPro" id="IPR049166">
    <property type="entry name" value="GH39_cat"/>
</dbReference>
<dbReference type="SMART" id="SM00458">
    <property type="entry name" value="RICIN"/>
    <property type="match status" value="2"/>
</dbReference>
<dbReference type="Proteomes" id="UP000621560">
    <property type="component" value="Unassembled WGS sequence"/>
</dbReference>
<dbReference type="InterPro" id="IPR000772">
    <property type="entry name" value="Ricin_B_lectin"/>
</dbReference>
<keyword evidence="6" id="KW-1185">Reference proteome</keyword>
<organism evidence="5 6">
    <name type="scientific">Paenibacillus sabuli</name>
    <dbReference type="NCBI Taxonomy" id="2772509"/>
    <lineage>
        <taxon>Bacteria</taxon>
        <taxon>Bacillati</taxon>
        <taxon>Bacillota</taxon>
        <taxon>Bacilli</taxon>
        <taxon>Bacillales</taxon>
        <taxon>Paenibacillaceae</taxon>
        <taxon>Paenibacillus</taxon>
    </lineage>
</organism>
<keyword evidence="3" id="KW-0326">Glycosidase</keyword>
<dbReference type="InterPro" id="IPR035992">
    <property type="entry name" value="Ricin_B-like_lectins"/>
</dbReference>
<dbReference type="InterPro" id="IPR017853">
    <property type="entry name" value="GH"/>
</dbReference>
<dbReference type="Gene3D" id="2.60.40.1180">
    <property type="entry name" value="Golgi alpha-mannosidase II"/>
    <property type="match status" value="1"/>
</dbReference>
<dbReference type="SUPFAM" id="SSF51445">
    <property type="entry name" value="(Trans)glycosidases"/>
    <property type="match status" value="1"/>
</dbReference>
<accession>A0A927BN68</accession>
<dbReference type="Gene3D" id="2.80.10.50">
    <property type="match status" value="3"/>
</dbReference>
<name>A0A927BN68_9BACL</name>
<dbReference type="PROSITE" id="PS50231">
    <property type="entry name" value="RICIN_B_LECTIN"/>
    <property type="match status" value="2"/>
</dbReference>
<sequence length="875" mass="95273">MNRLIGGRLRKRISQALAGLLLGLFLIGNVSATNVNADEKPATGGLVATVDWNTLGKTIAPYAYGLNANGFLQSTYTENPDFMANIRYLNGNKGLIRIHSTGMISTAGWLNEDLTWNESRIAGALAPLVQEDYPIMINIPYGPAGKTDYLDADAFAVFAAELVEIVNVDHGLDVRYWEIPNERESGFASPGLSASAMAELIAKSALAMKAVDPSILVGGPATSDVNVPYLSDVIDLALPSLDFVSMHAYSSGQSRPGTDVQAYNHAQNQGALASALRAEIETNHPGAELPIVIDEYNMTWDTDPRLHTSKESVYTALLAANVVGGDGTAVNFWHAEGSYMGLMNDRHELYETADLHHWLNRFFHGQTVATAFEDETKVDGFAVASDDRKSMMLINRTDDVQTVELNQSGTAPGTWQLYRLDASGSSHTPNLNAASWAADGLELPGHSVTVLTSGAEATPVEHIPYTLTNGQSETLLTATGSVYGYVHGPNTLSWDQQWTFRAVGGGRYEIQTRGGESLLSVPYGQSEVATQWELIPLSGQRVRIQAADSSLVLAISTDPLEEEVSVEPVSTDPRQTWQMDYAGPRTHIIDHGEHLYQVINKASGKVLQIGNSRGTEGGIANLQEDEGLASQKWSFRCFDGCSGFRMINAGSKLVINGAAGSRITQAPFWYDAPRQLWTLDKQPDGAYVIRDNVTTGVLQPKDGSLLEGAMAVTAPYTGTDAQQWYIVKDERQPIEPVVDEEHDYILQNAATGQVMEVADASTANAASVTQAVYAGTPEQLWQFRWYRSGTRIVNANSGLVLAPNASQLAIQQTFAYHDVNQQWILERQPDGSYLLVYAANRKVLQPVDASGAEGIRYEWADPDGTDKQRWLVLRQ</sequence>
<evidence type="ECO:0000313" key="6">
    <source>
        <dbReference type="Proteomes" id="UP000621560"/>
    </source>
</evidence>
<keyword evidence="2" id="KW-0378">Hydrolase</keyword>
<comment type="caution">
    <text evidence="5">The sequence shown here is derived from an EMBL/GenBank/DDBJ whole genome shotgun (WGS) entry which is preliminary data.</text>
</comment>
<dbReference type="Pfam" id="PF01229">
    <property type="entry name" value="Glyco_hydro_39"/>
    <property type="match status" value="1"/>
</dbReference>
<comment type="similarity">
    <text evidence="1">Belongs to the glycosyl hydrolase 39 family.</text>
</comment>
<dbReference type="Pfam" id="PF14200">
    <property type="entry name" value="RicinB_lectin_2"/>
    <property type="match status" value="2"/>
</dbReference>
<dbReference type="CDD" id="cd00161">
    <property type="entry name" value="beta-trefoil_Ricin-like"/>
    <property type="match status" value="3"/>
</dbReference>
<dbReference type="EMBL" id="JACXIZ010000002">
    <property type="protein sequence ID" value="MBD2843628.1"/>
    <property type="molecule type" value="Genomic_DNA"/>
</dbReference>
<dbReference type="GO" id="GO:0016798">
    <property type="term" value="F:hydrolase activity, acting on glycosyl bonds"/>
    <property type="evidence" value="ECO:0007669"/>
    <property type="project" value="UniProtKB-KW"/>
</dbReference>
<dbReference type="InterPro" id="IPR058789">
    <property type="entry name" value="ApnL_C"/>
</dbReference>
<protein>
    <submittedName>
        <fullName evidence="5">RICIN domain-containing protein</fullName>
    </submittedName>
</protein>
<dbReference type="Pfam" id="PF25839">
    <property type="entry name" value="Apionate_lact_C"/>
    <property type="match status" value="1"/>
</dbReference>
<feature type="domain" description="Ricin B lectin" evidence="4">
    <location>
        <begin position="741"/>
        <end position="873"/>
    </location>
</feature>
<evidence type="ECO:0000256" key="1">
    <source>
        <dbReference type="ARBA" id="ARBA00008875"/>
    </source>
</evidence>
<dbReference type="RefSeq" id="WP_190913619.1">
    <property type="nucleotide sequence ID" value="NZ_JACXIZ010000002.1"/>
</dbReference>
<dbReference type="Gene3D" id="3.20.20.80">
    <property type="entry name" value="Glycosidases"/>
    <property type="match status" value="1"/>
</dbReference>
<evidence type="ECO:0000259" key="4">
    <source>
        <dbReference type="SMART" id="SM00458"/>
    </source>
</evidence>
<evidence type="ECO:0000256" key="3">
    <source>
        <dbReference type="ARBA" id="ARBA00023295"/>
    </source>
</evidence>
<dbReference type="InterPro" id="IPR013780">
    <property type="entry name" value="Glyco_hydro_b"/>
</dbReference>